<evidence type="ECO:0000313" key="4">
    <source>
        <dbReference type="Proteomes" id="UP001169719"/>
    </source>
</evidence>
<keyword evidence="1" id="KW-0472">Membrane</keyword>
<dbReference type="EMBL" id="JAUEOZ010000001">
    <property type="protein sequence ID" value="MDN2481315.1"/>
    <property type="molecule type" value="Genomic_DNA"/>
</dbReference>
<feature type="transmembrane region" description="Helical" evidence="1">
    <location>
        <begin position="21"/>
        <end position="42"/>
    </location>
</feature>
<reference evidence="3" key="1">
    <citation type="submission" date="2024-05" db="EMBL/GenBank/DDBJ databases">
        <title>Genome Sequences of Four Agar- Degrading Marine Bacteria.</title>
        <authorList>
            <person name="Phillips E.K."/>
            <person name="Shaffer J.C."/>
            <person name="Henson M.W."/>
            <person name="Temperton B."/>
            <person name="Thrash C.J."/>
            <person name="Martin M.O."/>
        </authorList>
    </citation>
    <scope>NUCLEOTIDE SEQUENCE</scope>
    <source>
        <strain evidence="3">EKP203</strain>
    </source>
</reference>
<feature type="domain" description="G" evidence="2">
    <location>
        <begin position="301"/>
        <end position="417"/>
    </location>
</feature>
<dbReference type="CDD" id="cd00882">
    <property type="entry name" value="Ras_like_GTPase"/>
    <property type="match status" value="1"/>
</dbReference>
<proteinExistence type="predicted"/>
<keyword evidence="4" id="KW-1185">Reference proteome</keyword>
<dbReference type="SUPFAM" id="SSF52540">
    <property type="entry name" value="P-loop containing nucleoside triphosphate hydrolases"/>
    <property type="match status" value="1"/>
</dbReference>
<protein>
    <submittedName>
        <fullName evidence="3">50S ribosome-binding GTPase</fullName>
    </submittedName>
</protein>
<keyword evidence="1" id="KW-1133">Transmembrane helix</keyword>
<dbReference type="Proteomes" id="UP001169719">
    <property type="component" value="Unassembled WGS sequence"/>
</dbReference>
<dbReference type="Gene3D" id="3.40.50.300">
    <property type="entry name" value="P-loop containing nucleotide triphosphate hydrolases"/>
    <property type="match status" value="1"/>
</dbReference>
<dbReference type="InterPro" id="IPR027417">
    <property type="entry name" value="P-loop_NTPase"/>
</dbReference>
<feature type="transmembrane region" description="Helical" evidence="1">
    <location>
        <begin position="48"/>
        <end position="68"/>
    </location>
</feature>
<evidence type="ECO:0000256" key="1">
    <source>
        <dbReference type="SAM" id="Phobius"/>
    </source>
</evidence>
<dbReference type="PANTHER" id="PTHR42714">
    <property type="entry name" value="TRNA MODIFICATION GTPASE GTPBP3"/>
    <property type="match status" value="1"/>
</dbReference>
<name>A0ABT7XZW1_9VIBR</name>
<dbReference type="RefSeq" id="WP_289961440.1">
    <property type="nucleotide sequence ID" value="NZ_JAUEOZ010000001.1"/>
</dbReference>
<comment type="caution">
    <text evidence="3">The sequence shown here is derived from an EMBL/GenBank/DDBJ whole genome shotgun (WGS) entry which is preliminary data.</text>
</comment>
<accession>A0ABT7XZW1</accession>
<organism evidence="3 4">
    <name type="scientific">Vibrio agarivorans</name>
    <dbReference type="NCBI Taxonomy" id="153622"/>
    <lineage>
        <taxon>Bacteria</taxon>
        <taxon>Pseudomonadati</taxon>
        <taxon>Pseudomonadota</taxon>
        <taxon>Gammaproteobacteria</taxon>
        <taxon>Vibrionales</taxon>
        <taxon>Vibrionaceae</taxon>
        <taxon>Vibrio</taxon>
    </lineage>
</organism>
<dbReference type="PANTHER" id="PTHR42714:SF2">
    <property type="entry name" value="TRNA MODIFICATION GTPASE GTPBP3, MITOCHONDRIAL"/>
    <property type="match status" value="1"/>
</dbReference>
<dbReference type="InterPro" id="IPR006073">
    <property type="entry name" value="GTP-bd"/>
</dbReference>
<evidence type="ECO:0000313" key="3">
    <source>
        <dbReference type="EMBL" id="MDN2481315.1"/>
    </source>
</evidence>
<evidence type="ECO:0000259" key="2">
    <source>
        <dbReference type="Pfam" id="PF01926"/>
    </source>
</evidence>
<gene>
    <name evidence="3" type="ORF">QWJ08_07895</name>
</gene>
<dbReference type="Pfam" id="PF01926">
    <property type="entry name" value="MMR_HSR1"/>
    <property type="match status" value="1"/>
</dbReference>
<keyword evidence="1" id="KW-0812">Transmembrane</keyword>
<sequence>MKKIKHLFVLLSHLSGGRWGIAVVSAVLPILIMALFGVGLAFQYGYLLPLSLTVAITTLLISLPLYWLHCRDTQSTAREPEISPQEGDDQQQNVLKQGLVKASADWSESEVKIWQRSRAYAHSLLDQNEEWGNLDGAGLSVLEFVAVEYGKKALDFSVPEGLKLFEEVSRRYRALLDDYGFAVDAVKVSHIKSGYDLYDRYGEVGKHVFKAAIWLNHAKNLYINPAKAISDIGTQQFSANMTRGMVDDLQRAAKQALLDEVAFVAIELYSGRFSFEQSDVTPSQASVLDQKREAIALEPIRIVLVGQTGAGKSSIVNLLKKEFVAEVDVLPSTDNTTTYSAMVGDQPVVVVDLQGLDGTQETSLIALKEMVEADVVLWVLKAPQSARALDADLMQQFDDFYTDKHHISRKRPVILGVLNHVDKLQPAAQWSLPMDLSRPSSEKEHTIIKAIEYNQQLLGFYQVLPLSIDPNKAHFGVRALQEWLGEGIADAFNVQRNRQRMEAAKRGQGFKKQWSRLAKTGKKVTPTLAKAAVPKALESLTKKWRK</sequence>